<dbReference type="RefSeq" id="WP_155742649.1">
    <property type="nucleotide sequence ID" value="NZ_LVHG01000080.1"/>
</dbReference>
<reference evidence="1 2" key="1">
    <citation type="submission" date="2016-03" db="EMBL/GenBank/DDBJ databases">
        <title>Genome sequence of Variovorax paradoxus KB5.</title>
        <authorList>
            <person name="Jeong H."/>
            <person name="Hong C.E."/>
            <person name="Jo S.H."/>
            <person name="Park J.M."/>
        </authorList>
    </citation>
    <scope>NUCLEOTIDE SEQUENCE [LARGE SCALE GENOMIC DNA]</scope>
    <source>
        <strain evidence="1 2">KB5</strain>
    </source>
</reference>
<dbReference type="NCBIfam" id="TIGR03359">
    <property type="entry name" value="VI_chp_6"/>
    <property type="match status" value="1"/>
</dbReference>
<evidence type="ECO:0000313" key="1">
    <source>
        <dbReference type="EMBL" id="OAK58455.1"/>
    </source>
</evidence>
<protein>
    <submittedName>
        <fullName evidence="1">Type VI secretion protein</fullName>
    </submittedName>
</protein>
<name>A0AA91DIA1_VARPD</name>
<dbReference type="PANTHER" id="PTHR35370:SF1">
    <property type="entry name" value="TYPE VI SECRETION SYSTEM COMPONENT TSSF1"/>
    <property type="match status" value="1"/>
</dbReference>
<dbReference type="EMBL" id="LVHG01000080">
    <property type="protein sequence ID" value="OAK58455.1"/>
    <property type="molecule type" value="Genomic_DNA"/>
</dbReference>
<organism evidence="1 2">
    <name type="scientific">Variovorax paradoxus</name>
    <dbReference type="NCBI Taxonomy" id="34073"/>
    <lineage>
        <taxon>Bacteria</taxon>
        <taxon>Pseudomonadati</taxon>
        <taxon>Pseudomonadota</taxon>
        <taxon>Betaproteobacteria</taxon>
        <taxon>Burkholderiales</taxon>
        <taxon>Comamonadaceae</taxon>
        <taxon>Variovorax</taxon>
    </lineage>
</organism>
<dbReference type="Pfam" id="PF05947">
    <property type="entry name" value="T6SS_TssF"/>
    <property type="match status" value="1"/>
</dbReference>
<dbReference type="PANTHER" id="PTHR35370">
    <property type="entry name" value="CYTOPLASMIC PROTEIN-RELATED-RELATED"/>
    <property type="match status" value="1"/>
</dbReference>
<evidence type="ECO:0000313" key="2">
    <source>
        <dbReference type="Proteomes" id="UP000077852"/>
    </source>
</evidence>
<accession>A0AA91DIA1</accession>
<sequence>MQHSDLLQYYKRELSYLRGQGADFAQRYPKVASRLSLHGGESLDPHTERLIESVAFLSARVHRDLDQEFPDVAYALLDNLCPSLVQPLPSMSVAQFALDPAQGKVTSGFPVPRHTMLHARTAHAQSASAPGQAPQSRECRFRTAWDTVLWPLRIVHAAIDTDAVLRLTLECEAGTDFSELEIDNLRIHLQGDWMLTMPLYDALVSGVKSVGVMPEGGALRMLPADAWREVGFAEGEEVLPQPANAQPAYGLLQEYFAFPRKFHFFDLHHLRSRLGRGQRCDLVFQLDRPTRALRHLDAENFQLGCTPIVNLFPRVSEPLVMDQRHYEYMLVPDRQRDATTEVHSIVSVIASDPDADKPVNVPGFAALGHVDGAQGDVFWAARREPCLRQNIPGTDVFLSFVDQGKTHSRPAQPVVYAHLLCTNRRLAEQVPVGARLVAEGPSQPTSVRCLYEPTAQRDPPLGSETLWRLVSLLTLNHQSLVDGSTGRKQLREMLSLFASDSRRDHAQILGIAGLSARGVTAHVGTEAWRGYCRGTQVTLEFEDDAFVGGSPLMMSAVLARFFAMYTSVNSFVRLVVRDGDEVRKQWAPMTGRQVVL</sequence>
<dbReference type="PIRSF" id="PIRSF028304">
    <property type="entry name" value="UCP028304"/>
    <property type="match status" value="1"/>
</dbReference>
<dbReference type="InterPro" id="IPR010272">
    <property type="entry name" value="T6SS_TssF"/>
</dbReference>
<proteinExistence type="predicted"/>
<dbReference type="AlphaFoldDB" id="A0AA91DIA1"/>
<gene>
    <name evidence="1" type="ORF">A3K87_28920</name>
</gene>
<dbReference type="Proteomes" id="UP000077852">
    <property type="component" value="Unassembled WGS sequence"/>
</dbReference>
<comment type="caution">
    <text evidence="1">The sequence shown here is derived from an EMBL/GenBank/DDBJ whole genome shotgun (WGS) entry which is preliminary data.</text>
</comment>